<organism evidence="1">
    <name type="scientific">CrAss-like virus sp. ctt4r3</name>
    <dbReference type="NCBI Taxonomy" id="2823619"/>
    <lineage>
        <taxon>Viruses</taxon>
        <taxon>Duplodnaviria</taxon>
        <taxon>Heunggongvirae</taxon>
        <taxon>Uroviricota</taxon>
        <taxon>Caudoviricetes</taxon>
        <taxon>Crassvirales</taxon>
    </lineage>
</organism>
<reference evidence="1" key="1">
    <citation type="journal article" date="2021" name="Proc. Natl. Acad. Sci. U.S.A.">
        <title>A Catalog of Tens of Thousands of Viruses from Human Metagenomes Reveals Hidden Associations with Chronic Diseases.</title>
        <authorList>
            <person name="Tisza M.J."/>
            <person name="Buck C.B."/>
        </authorList>
    </citation>
    <scope>NUCLEOTIDE SEQUENCE</scope>
    <source>
        <strain evidence="1">Ctt4r3</strain>
    </source>
</reference>
<protein>
    <submittedName>
        <fullName evidence="1">Uncharacterized protein</fullName>
    </submittedName>
</protein>
<name>A0A8S5L7D1_9CAUD</name>
<evidence type="ECO:0000313" key="1">
    <source>
        <dbReference type="EMBL" id="DAD65809.1"/>
    </source>
</evidence>
<accession>A0A8S5L7D1</accession>
<sequence>MIKRLSVKKTVRLLGVQWDGANISECVAFCRYAHYSAGAMYLTIKDVVIRLNEKDWIIYINDKEYITISNDSYKFLFDKAKDAESDGE</sequence>
<dbReference type="EMBL" id="BK014649">
    <property type="protein sequence ID" value="DAD65809.1"/>
    <property type="molecule type" value="Genomic_DNA"/>
</dbReference>
<proteinExistence type="predicted"/>